<evidence type="ECO:0000256" key="1">
    <source>
        <dbReference type="ARBA" id="ARBA00009437"/>
    </source>
</evidence>
<dbReference type="InterPro" id="IPR036390">
    <property type="entry name" value="WH_DNA-bd_sf"/>
</dbReference>
<reference evidence="6 7" key="1">
    <citation type="submission" date="2014-07" db="EMBL/GenBank/DDBJ databases">
        <title>Draft genome sequence of Thalassospira xiamenensis IB13.</title>
        <authorList>
            <person name="Lai Q."/>
            <person name="Shao Z."/>
        </authorList>
    </citation>
    <scope>NUCLEOTIDE SEQUENCE [LARGE SCALE GENOMIC DNA]</scope>
    <source>
        <strain evidence="6 7">IB13</strain>
    </source>
</reference>
<evidence type="ECO:0000256" key="2">
    <source>
        <dbReference type="ARBA" id="ARBA00023015"/>
    </source>
</evidence>
<evidence type="ECO:0000256" key="4">
    <source>
        <dbReference type="ARBA" id="ARBA00023163"/>
    </source>
</evidence>
<dbReference type="PANTHER" id="PTHR30346">
    <property type="entry name" value="TRANSCRIPTIONAL DUAL REGULATOR HCAR-RELATED"/>
    <property type="match status" value="1"/>
</dbReference>
<organism evidence="6 7">
    <name type="scientific">Thalassospira xiamenensis</name>
    <dbReference type="NCBI Taxonomy" id="220697"/>
    <lineage>
        <taxon>Bacteria</taxon>
        <taxon>Pseudomonadati</taxon>
        <taxon>Pseudomonadota</taxon>
        <taxon>Alphaproteobacteria</taxon>
        <taxon>Rhodospirillales</taxon>
        <taxon>Thalassospiraceae</taxon>
        <taxon>Thalassospira</taxon>
    </lineage>
</organism>
<evidence type="ECO:0000313" key="6">
    <source>
        <dbReference type="EMBL" id="RCK45920.1"/>
    </source>
</evidence>
<dbReference type="PANTHER" id="PTHR30346:SF0">
    <property type="entry name" value="HCA OPERON TRANSCRIPTIONAL ACTIVATOR HCAR"/>
    <property type="match status" value="1"/>
</dbReference>
<proteinExistence type="inferred from homology"/>
<keyword evidence="4" id="KW-0804">Transcription</keyword>
<gene>
    <name evidence="6" type="ORF">TH44_20630</name>
</gene>
<comment type="similarity">
    <text evidence="1">Belongs to the LysR transcriptional regulatory family.</text>
</comment>
<dbReference type="FunFam" id="1.10.10.10:FF:000001">
    <property type="entry name" value="LysR family transcriptional regulator"/>
    <property type="match status" value="1"/>
</dbReference>
<dbReference type="Pfam" id="PF00126">
    <property type="entry name" value="HTH_1"/>
    <property type="match status" value="1"/>
</dbReference>
<evidence type="ECO:0000256" key="3">
    <source>
        <dbReference type="ARBA" id="ARBA00023125"/>
    </source>
</evidence>
<evidence type="ECO:0000259" key="5">
    <source>
        <dbReference type="PROSITE" id="PS50931"/>
    </source>
</evidence>
<dbReference type="Gene3D" id="3.40.190.10">
    <property type="entry name" value="Periplasmic binding protein-like II"/>
    <property type="match status" value="2"/>
</dbReference>
<dbReference type="CDD" id="cd08414">
    <property type="entry name" value="PBP2_LTTR_aromatics_like"/>
    <property type="match status" value="1"/>
</dbReference>
<keyword evidence="3" id="KW-0238">DNA-binding</keyword>
<dbReference type="PROSITE" id="PS50931">
    <property type="entry name" value="HTH_LYSR"/>
    <property type="match status" value="1"/>
</dbReference>
<dbReference type="Pfam" id="PF03466">
    <property type="entry name" value="LysR_substrate"/>
    <property type="match status" value="1"/>
</dbReference>
<dbReference type="InterPro" id="IPR000847">
    <property type="entry name" value="LysR_HTH_N"/>
</dbReference>
<dbReference type="GO" id="GO:0032993">
    <property type="term" value="C:protein-DNA complex"/>
    <property type="evidence" value="ECO:0007669"/>
    <property type="project" value="TreeGrafter"/>
</dbReference>
<name>A0A367WYW0_9PROT</name>
<comment type="caution">
    <text evidence="6">The sequence shown here is derived from an EMBL/GenBank/DDBJ whole genome shotgun (WGS) entry which is preliminary data.</text>
</comment>
<dbReference type="AlphaFoldDB" id="A0A367WYW0"/>
<accession>A0A367WYW0</accession>
<dbReference type="SUPFAM" id="SSF53850">
    <property type="entry name" value="Periplasmic binding protein-like II"/>
    <property type="match status" value="1"/>
</dbReference>
<dbReference type="GO" id="GO:0003700">
    <property type="term" value="F:DNA-binding transcription factor activity"/>
    <property type="evidence" value="ECO:0007669"/>
    <property type="project" value="InterPro"/>
</dbReference>
<dbReference type="PRINTS" id="PR00039">
    <property type="entry name" value="HTHLYSR"/>
</dbReference>
<feature type="domain" description="HTH lysR-type" evidence="5">
    <location>
        <begin position="7"/>
        <end position="64"/>
    </location>
</feature>
<evidence type="ECO:0000313" key="7">
    <source>
        <dbReference type="Proteomes" id="UP000252266"/>
    </source>
</evidence>
<dbReference type="SUPFAM" id="SSF46785">
    <property type="entry name" value="Winged helix' DNA-binding domain"/>
    <property type="match status" value="1"/>
</dbReference>
<dbReference type="RefSeq" id="WP_082832761.1">
    <property type="nucleotide sequence ID" value="NZ_JPWJ01000013.1"/>
</dbReference>
<dbReference type="Gene3D" id="1.10.10.10">
    <property type="entry name" value="Winged helix-like DNA-binding domain superfamily/Winged helix DNA-binding domain"/>
    <property type="match status" value="1"/>
</dbReference>
<dbReference type="EMBL" id="JPWJ01000013">
    <property type="protein sequence ID" value="RCK45920.1"/>
    <property type="molecule type" value="Genomic_DNA"/>
</dbReference>
<sequence length="305" mass="33345">MSINNRVELRHLRYFICVADEMHFGRAAERLGIAQAPLSQQIKQLEERVGGQLFERTTRSVRLTPAGEVFREKALQALSSVEEGVEAARFVMGQANRKLTIGCVSPAIFTCLPEILRMFHAKCPDTRIDIKILTTNELLDAMIDGQVDVAFIRPPRAKANLNIMNLFSEAFVGLVPADHALSGNKTLSLSDFTGLPYIAYAPILGVSYQNVVIQHARDVGVSLDIVEEVGHTFGIVALVAAGMGVGVAPSWVTHTPHVGVAYIPMPELPADAVNLALAWPEDTMSRVIDEFVKCARAFVRDLNGL</sequence>
<dbReference type="Proteomes" id="UP000252266">
    <property type="component" value="Unassembled WGS sequence"/>
</dbReference>
<protein>
    <recommendedName>
        <fullName evidence="5">HTH lysR-type domain-containing protein</fullName>
    </recommendedName>
</protein>
<dbReference type="InterPro" id="IPR036388">
    <property type="entry name" value="WH-like_DNA-bd_sf"/>
</dbReference>
<dbReference type="GO" id="GO:0003677">
    <property type="term" value="F:DNA binding"/>
    <property type="evidence" value="ECO:0007669"/>
    <property type="project" value="UniProtKB-KW"/>
</dbReference>
<dbReference type="InterPro" id="IPR005119">
    <property type="entry name" value="LysR_subst-bd"/>
</dbReference>
<keyword evidence="2" id="KW-0805">Transcription regulation</keyword>